<name>A0A067CDS1_SAPPC</name>
<evidence type="ECO:0000256" key="1">
    <source>
        <dbReference type="SAM" id="Phobius"/>
    </source>
</evidence>
<keyword evidence="3" id="KW-1185">Reference proteome</keyword>
<accession>A0A067CDS1</accession>
<dbReference type="AlphaFoldDB" id="A0A067CDS1"/>
<reference evidence="2 3" key="1">
    <citation type="journal article" date="2013" name="PLoS Genet.">
        <title>Distinctive expansion of potential virulence genes in the genome of the oomycete fish pathogen Saprolegnia parasitica.</title>
        <authorList>
            <person name="Jiang R.H."/>
            <person name="de Bruijn I."/>
            <person name="Haas B.J."/>
            <person name="Belmonte R."/>
            <person name="Lobach L."/>
            <person name="Christie J."/>
            <person name="van den Ackerveken G."/>
            <person name="Bottin A."/>
            <person name="Bulone V."/>
            <person name="Diaz-Moreno S.M."/>
            <person name="Dumas B."/>
            <person name="Fan L."/>
            <person name="Gaulin E."/>
            <person name="Govers F."/>
            <person name="Grenville-Briggs L.J."/>
            <person name="Horner N.R."/>
            <person name="Levin J.Z."/>
            <person name="Mammella M."/>
            <person name="Meijer H.J."/>
            <person name="Morris P."/>
            <person name="Nusbaum C."/>
            <person name="Oome S."/>
            <person name="Phillips A.J."/>
            <person name="van Rooyen D."/>
            <person name="Rzeszutek E."/>
            <person name="Saraiva M."/>
            <person name="Secombes C.J."/>
            <person name="Seidl M.F."/>
            <person name="Snel B."/>
            <person name="Stassen J.H."/>
            <person name="Sykes S."/>
            <person name="Tripathy S."/>
            <person name="van den Berg H."/>
            <person name="Vega-Arreguin J.C."/>
            <person name="Wawra S."/>
            <person name="Young S.K."/>
            <person name="Zeng Q."/>
            <person name="Dieguez-Uribeondo J."/>
            <person name="Russ C."/>
            <person name="Tyler B.M."/>
            <person name="van West P."/>
        </authorList>
    </citation>
    <scope>NUCLEOTIDE SEQUENCE [LARGE SCALE GENOMIC DNA]</scope>
    <source>
        <strain evidence="2 3">CBS 223.65</strain>
    </source>
</reference>
<dbReference type="KEGG" id="spar:SPRG_09703"/>
<evidence type="ECO:0000313" key="3">
    <source>
        <dbReference type="Proteomes" id="UP000030745"/>
    </source>
</evidence>
<feature type="transmembrane region" description="Helical" evidence="1">
    <location>
        <begin position="511"/>
        <end position="532"/>
    </location>
</feature>
<feature type="transmembrane region" description="Helical" evidence="1">
    <location>
        <begin position="21"/>
        <end position="38"/>
    </location>
</feature>
<dbReference type="Proteomes" id="UP000030745">
    <property type="component" value="Unassembled WGS sequence"/>
</dbReference>
<evidence type="ECO:0000313" key="2">
    <source>
        <dbReference type="EMBL" id="KDO24972.1"/>
    </source>
</evidence>
<dbReference type="GeneID" id="24131855"/>
<feature type="transmembrane region" description="Helical" evidence="1">
    <location>
        <begin position="94"/>
        <end position="116"/>
    </location>
</feature>
<dbReference type="VEuPathDB" id="FungiDB:SPRG_09703"/>
<feature type="transmembrane region" description="Helical" evidence="1">
    <location>
        <begin position="164"/>
        <end position="186"/>
    </location>
</feature>
<feature type="transmembrane region" description="Helical" evidence="1">
    <location>
        <begin position="478"/>
        <end position="502"/>
    </location>
</feature>
<feature type="transmembrane region" description="Helical" evidence="1">
    <location>
        <begin position="423"/>
        <end position="443"/>
    </location>
</feature>
<feature type="transmembrane region" description="Helical" evidence="1">
    <location>
        <begin position="58"/>
        <end position="82"/>
    </location>
</feature>
<gene>
    <name evidence="2" type="ORF">SPRG_09703</name>
</gene>
<keyword evidence="1" id="KW-1133">Transmembrane helix</keyword>
<proteinExistence type="predicted"/>
<dbReference type="EMBL" id="KK583236">
    <property type="protein sequence ID" value="KDO24972.1"/>
    <property type="molecule type" value="Genomic_DNA"/>
</dbReference>
<sequence>MRWQARQVQGHHGRFARASRLSRHVIIVWPLAWGYFCTTLKRQPLPEPSYTATWRHRLHWIMAAVSHLQCAFCCAYIWFIFVAINQSCEYAAQAWFWVLLEVYTLYFLLLNVIYVATPIMPAKPTRHVTTNRPLSVGNTPHVAVQQPLTSRASPHDDNNALVRVLQAVALTVVPVAGLTLVEYLLASLPNTYLIAKVGDDVEALVFTGADGQPLPEDTAPSVFATRVNSHWLLRAYRAGLIIITVVVVGLNIWLMLSWVTHAWPSRKFGIPIETLIQLPANVAYNVAGTMTDICHPNDDGTFRAVWNLALTPTPSVLNGLPTMNVGFVKNRDLVYFTDLAVGTLWLVAQDTYSMTVRPAVNQQNVTIRASFGNVSSCDDVAKLHILCLMTYTDKSLRKRLATAAPGLTLLPTLLLAKYCFQMLVVAGIVGYASLQILALWLQFDALTVTVDLTLHQNLDVWYRLRNHVFKVVTFYTEFVTTLMSIALVQLTVAISGLVIYCLSGVAPLPGYYLLILTMVGSLSTLAFLLPLAKALDIQASHEAKLHALLLQLHHERERRSKVDRLSLMACLSRLIQLVGPNDDRICFWGVELSMARLIGLTISIGSGLSVVFSRTVNHSWSEPLHEM</sequence>
<keyword evidence="1" id="KW-0812">Transmembrane</keyword>
<dbReference type="RefSeq" id="XP_012204243.1">
    <property type="nucleotide sequence ID" value="XM_012348853.1"/>
</dbReference>
<organism evidence="2 3">
    <name type="scientific">Saprolegnia parasitica (strain CBS 223.65)</name>
    <dbReference type="NCBI Taxonomy" id="695850"/>
    <lineage>
        <taxon>Eukaryota</taxon>
        <taxon>Sar</taxon>
        <taxon>Stramenopiles</taxon>
        <taxon>Oomycota</taxon>
        <taxon>Saprolegniomycetes</taxon>
        <taxon>Saprolegniales</taxon>
        <taxon>Saprolegniaceae</taxon>
        <taxon>Saprolegnia</taxon>
    </lineage>
</organism>
<keyword evidence="1" id="KW-0472">Membrane</keyword>
<protein>
    <submittedName>
        <fullName evidence="2">Uncharacterized protein</fullName>
    </submittedName>
</protein>
<feature type="transmembrane region" description="Helical" evidence="1">
    <location>
        <begin position="235"/>
        <end position="256"/>
    </location>
</feature>
<dbReference type="OMA" id="NDDRICF"/>